<reference evidence="1" key="1">
    <citation type="journal article" date="2021" name="Proc. Natl. Acad. Sci. U.S.A.">
        <title>A Catalog of Tens of Thousands of Viruses from Human Metagenomes Reveals Hidden Associations with Chronic Diseases.</title>
        <authorList>
            <person name="Tisza M.J."/>
            <person name="Buck C.B."/>
        </authorList>
    </citation>
    <scope>NUCLEOTIDE SEQUENCE</scope>
    <source>
        <strain evidence="1">CtCo31</strain>
    </source>
</reference>
<proteinExistence type="predicted"/>
<organism evidence="1">
    <name type="scientific">Myoviridae sp. ctCo31</name>
    <dbReference type="NCBI Taxonomy" id="2825053"/>
    <lineage>
        <taxon>Viruses</taxon>
        <taxon>Duplodnaviria</taxon>
        <taxon>Heunggongvirae</taxon>
        <taxon>Uroviricota</taxon>
        <taxon>Caudoviricetes</taxon>
    </lineage>
</organism>
<protein>
    <submittedName>
        <fullName evidence="1">Uncharacterized protein</fullName>
    </submittedName>
</protein>
<evidence type="ECO:0000313" key="1">
    <source>
        <dbReference type="EMBL" id="DAF95719.1"/>
    </source>
</evidence>
<sequence>MLDKPGVTTFIFKKSDNNWHPVFEVTNSWKKIS</sequence>
<dbReference type="EMBL" id="BK016109">
    <property type="protein sequence ID" value="DAF95719.1"/>
    <property type="molecule type" value="Genomic_DNA"/>
</dbReference>
<name>A0A8S5UML4_9CAUD</name>
<accession>A0A8S5UML4</accession>